<comment type="similarity">
    <text evidence="6">Belongs to the ABC-4 integral membrane protein family.</text>
</comment>
<keyword evidence="2" id="KW-1003">Cell membrane</keyword>
<keyword evidence="4 7" id="KW-1133">Transmembrane helix</keyword>
<evidence type="ECO:0000256" key="1">
    <source>
        <dbReference type="ARBA" id="ARBA00004651"/>
    </source>
</evidence>
<feature type="transmembrane region" description="Helical" evidence="7">
    <location>
        <begin position="352"/>
        <end position="371"/>
    </location>
</feature>
<name>A0A381SFF1_9ZZZZ</name>
<dbReference type="InterPro" id="IPR050250">
    <property type="entry name" value="Macrolide_Exporter_MacB"/>
</dbReference>
<feature type="transmembrane region" description="Helical" evidence="7">
    <location>
        <begin position="197"/>
        <end position="224"/>
    </location>
</feature>
<feature type="transmembrane region" description="Helical" evidence="7">
    <location>
        <begin position="879"/>
        <end position="899"/>
    </location>
</feature>
<keyword evidence="3 7" id="KW-0812">Transmembrane</keyword>
<evidence type="ECO:0000256" key="6">
    <source>
        <dbReference type="ARBA" id="ARBA00038076"/>
    </source>
</evidence>
<feature type="transmembrane region" description="Helical" evidence="7">
    <location>
        <begin position="455"/>
        <end position="481"/>
    </location>
</feature>
<feature type="transmembrane region" description="Helical" evidence="7">
    <location>
        <begin position="321"/>
        <end position="340"/>
    </location>
</feature>
<evidence type="ECO:0000256" key="7">
    <source>
        <dbReference type="SAM" id="Phobius"/>
    </source>
</evidence>
<gene>
    <name evidence="9" type="ORF">METZ01_LOCUS55656</name>
</gene>
<dbReference type="InterPro" id="IPR003838">
    <property type="entry name" value="ABC3_permease_C"/>
</dbReference>
<evidence type="ECO:0000256" key="5">
    <source>
        <dbReference type="ARBA" id="ARBA00023136"/>
    </source>
</evidence>
<sequence>KEIVEFVTHDEKTSKDVTKKLKLAFTNNDASETLFEVLKTPSIKDALERELAEQESTARGSDTDNPLFDLVKGLGENSPSEEFKIAATDGGTQAIIFEVVEASGEPALTASVFKSLGGLVEIRVDPIKNRSLQFAEAISSGIVVFFTIFGSFSIIVGLLLIFLVFVMLAASRTTEMGIARAIGTKRRHLVQMFTYEGLVYSLGASIVGTGLGILASMLLIQMMIRAFADSDDVTFFYSVTFRSIVVAFSAGFVLTALTVTISAYRVSKLNIVVAIRGLSQEFVSDEVPSTLQRAKTVLKWVFGPLTFAVDTWRLWRDGYGVISRVFIFFSLLLIVPWIVVLISKVFKFFQPWLASGWPLLPVGLILAFAGLDPEKGVDNFAYDSAALVAVGVTLSIVSIGLMLRRILAYRGYREEFQKRVSMSLIGLAMLTFYSLPFDALENITGELEGGPEMFILSGVSLVAASVWVVMHNADVLVWIISRITGQWGSLRPVVKTAIAYPMSARLRTGLTLAMFSLVIFTMMIFAILINLGNVIRDDPDKASGGFDIRGVIKPELPIDDPYAVIDGNGNDLSVSDFELITSQAKLRVEVRQADAELIFKRARIRASDEVWLRNNLFQFTHWDPAYGQTSEEIWQSVANDPGLAVVAAGIIREEDGWGPPRGDSVFQLTGIEPDEKGEISGVDITLRPPVGQGASDRLVTRKVVGVLDEFADYFENNQGSSNDIYMHYSVLEELSEKTVPFTDYKFRITDPSRADELTRLLETVFIDHGMTAKSTLESIDQEQAQTNAFNQLFQGFMGLGLLVGVAALGVIAFRAVVERRQSIGMMRAIGYKARMVQLQFLMESGVVAVLGSLLGIGLGTLMAWNIYKSISQESAGVTFSIPIVNVAAIVLVAVVFSLLNTMLPARQASGIKPAEALRYE</sequence>
<comment type="subcellular location">
    <subcellularLocation>
        <location evidence="1">Cell membrane</location>
        <topology evidence="1">Multi-pass membrane protein</topology>
    </subcellularLocation>
</comment>
<dbReference type="Pfam" id="PF02687">
    <property type="entry name" value="FtsX"/>
    <property type="match status" value="2"/>
</dbReference>
<reference evidence="9" key="1">
    <citation type="submission" date="2018-05" db="EMBL/GenBank/DDBJ databases">
        <authorList>
            <person name="Lanie J.A."/>
            <person name="Ng W.-L."/>
            <person name="Kazmierczak K.M."/>
            <person name="Andrzejewski T.M."/>
            <person name="Davidsen T.M."/>
            <person name="Wayne K.J."/>
            <person name="Tettelin H."/>
            <person name="Glass J.I."/>
            <person name="Rusch D."/>
            <person name="Podicherti R."/>
            <person name="Tsui H.-C.T."/>
            <person name="Winkler M.E."/>
        </authorList>
    </citation>
    <scope>NUCLEOTIDE SEQUENCE</scope>
</reference>
<feature type="non-terminal residue" evidence="9">
    <location>
        <position position="1"/>
    </location>
</feature>
<protein>
    <recommendedName>
        <fullName evidence="8">ABC3 transporter permease C-terminal domain-containing protein</fullName>
    </recommendedName>
</protein>
<feature type="transmembrane region" description="Helical" evidence="7">
    <location>
        <begin position="244"/>
        <end position="266"/>
    </location>
</feature>
<feature type="transmembrane region" description="Helical" evidence="7">
    <location>
        <begin position="386"/>
        <end position="407"/>
    </location>
</feature>
<proteinExistence type="inferred from homology"/>
<evidence type="ECO:0000256" key="4">
    <source>
        <dbReference type="ARBA" id="ARBA00022989"/>
    </source>
</evidence>
<organism evidence="9">
    <name type="scientific">marine metagenome</name>
    <dbReference type="NCBI Taxonomy" id="408172"/>
    <lineage>
        <taxon>unclassified sequences</taxon>
        <taxon>metagenomes</taxon>
        <taxon>ecological metagenomes</taxon>
    </lineage>
</organism>
<dbReference type="GO" id="GO:0022857">
    <property type="term" value="F:transmembrane transporter activity"/>
    <property type="evidence" value="ECO:0007669"/>
    <property type="project" value="TreeGrafter"/>
</dbReference>
<keyword evidence="5 7" id="KW-0472">Membrane</keyword>
<dbReference type="EMBL" id="UINC01003042">
    <property type="protein sequence ID" value="SVA02802.1"/>
    <property type="molecule type" value="Genomic_DNA"/>
</dbReference>
<feature type="transmembrane region" description="Helical" evidence="7">
    <location>
        <begin position="792"/>
        <end position="817"/>
    </location>
</feature>
<dbReference type="PANTHER" id="PTHR30572">
    <property type="entry name" value="MEMBRANE COMPONENT OF TRANSPORTER-RELATED"/>
    <property type="match status" value="1"/>
</dbReference>
<dbReference type="AlphaFoldDB" id="A0A381SFF1"/>
<feature type="transmembrane region" description="Helical" evidence="7">
    <location>
        <begin position="838"/>
        <end position="867"/>
    </location>
</feature>
<feature type="domain" description="ABC3 transporter permease C-terminal" evidence="8">
    <location>
        <begin position="148"/>
        <end position="271"/>
    </location>
</feature>
<dbReference type="PANTHER" id="PTHR30572:SF4">
    <property type="entry name" value="ABC TRANSPORTER PERMEASE YTRF"/>
    <property type="match status" value="1"/>
</dbReference>
<feature type="domain" description="ABC3 transporter permease C-terminal" evidence="8">
    <location>
        <begin position="796"/>
        <end position="913"/>
    </location>
</feature>
<dbReference type="GO" id="GO:0005886">
    <property type="term" value="C:plasma membrane"/>
    <property type="evidence" value="ECO:0007669"/>
    <property type="project" value="UniProtKB-SubCell"/>
</dbReference>
<feature type="transmembrane region" description="Helical" evidence="7">
    <location>
        <begin position="419"/>
        <end position="435"/>
    </location>
</feature>
<evidence type="ECO:0000313" key="9">
    <source>
        <dbReference type="EMBL" id="SVA02802.1"/>
    </source>
</evidence>
<feature type="transmembrane region" description="Helical" evidence="7">
    <location>
        <begin position="142"/>
        <end position="170"/>
    </location>
</feature>
<evidence type="ECO:0000256" key="2">
    <source>
        <dbReference type="ARBA" id="ARBA00022475"/>
    </source>
</evidence>
<evidence type="ECO:0000259" key="8">
    <source>
        <dbReference type="Pfam" id="PF02687"/>
    </source>
</evidence>
<evidence type="ECO:0000256" key="3">
    <source>
        <dbReference type="ARBA" id="ARBA00022692"/>
    </source>
</evidence>
<feature type="transmembrane region" description="Helical" evidence="7">
    <location>
        <begin position="510"/>
        <end position="531"/>
    </location>
</feature>
<accession>A0A381SFF1</accession>